<protein>
    <submittedName>
        <fullName evidence="8">Protein TANC1 (Tetratricopeptide repeat, ankyrin repeat and coiled-coil domain-containing protein 1)</fullName>
    </submittedName>
</protein>
<evidence type="ECO:0000313" key="7">
    <source>
        <dbReference type="EMBL" id="CAL1146637.1"/>
    </source>
</evidence>
<keyword evidence="2 3" id="KW-0040">ANK repeat</keyword>
<keyword evidence="1" id="KW-0677">Repeat</keyword>
<dbReference type="SUPFAM" id="SSF48403">
    <property type="entry name" value="Ankyrin repeat"/>
    <property type="match status" value="1"/>
</dbReference>
<dbReference type="SMART" id="SM00248">
    <property type="entry name" value="ANK"/>
    <property type="match status" value="4"/>
</dbReference>
<proteinExistence type="predicted"/>
<accession>A0A9P1G0R6</accession>
<organism evidence="6">
    <name type="scientific">Cladocopium goreaui</name>
    <dbReference type="NCBI Taxonomy" id="2562237"/>
    <lineage>
        <taxon>Eukaryota</taxon>
        <taxon>Sar</taxon>
        <taxon>Alveolata</taxon>
        <taxon>Dinophyceae</taxon>
        <taxon>Suessiales</taxon>
        <taxon>Symbiodiniaceae</taxon>
        <taxon>Cladocopium</taxon>
    </lineage>
</organism>
<comment type="caution">
    <text evidence="6">The sequence shown here is derived from an EMBL/GenBank/DDBJ whole genome shotgun (WGS) entry which is preliminary data.</text>
</comment>
<dbReference type="Gene3D" id="1.25.40.20">
    <property type="entry name" value="Ankyrin repeat-containing domain"/>
    <property type="match status" value="2"/>
</dbReference>
<dbReference type="PROSITE" id="PS50222">
    <property type="entry name" value="EF_HAND_2"/>
    <property type="match status" value="1"/>
</dbReference>
<dbReference type="InterPro" id="IPR002110">
    <property type="entry name" value="Ankyrin_rpt"/>
</dbReference>
<feature type="domain" description="EF-hand" evidence="5">
    <location>
        <begin position="35"/>
        <end position="70"/>
    </location>
</feature>
<name>A0A9P1G0R6_9DINO</name>
<feature type="repeat" description="ANK" evidence="3">
    <location>
        <begin position="179"/>
        <end position="211"/>
    </location>
</feature>
<dbReference type="PANTHER" id="PTHR24171:SF9">
    <property type="entry name" value="ANKYRIN REPEAT DOMAIN-CONTAINING PROTEIN 39"/>
    <property type="match status" value="1"/>
</dbReference>
<dbReference type="AlphaFoldDB" id="A0A9P1G0R6"/>
<evidence type="ECO:0000313" key="8">
    <source>
        <dbReference type="EMBL" id="CAL4780574.1"/>
    </source>
</evidence>
<dbReference type="EMBL" id="CAMXCT010001810">
    <property type="protein sequence ID" value="CAI3993262.1"/>
    <property type="molecule type" value="Genomic_DNA"/>
</dbReference>
<dbReference type="InterPro" id="IPR002048">
    <property type="entry name" value="EF_hand_dom"/>
</dbReference>
<evidence type="ECO:0000313" key="9">
    <source>
        <dbReference type="Proteomes" id="UP001152797"/>
    </source>
</evidence>
<dbReference type="Gene3D" id="1.10.238.10">
    <property type="entry name" value="EF-hand"/>
    <property type="match status" value="1"/>
</dbReference>
<feature type="repeat" description="ANK" evidence="3">
    <location>
        <begin position="245"/>
        <end position="277"/>
    </location>
</feature>
<dbReference type="PANTHER" id="PTHR24171">
    <property type="entry name" value="ANKYRIN REPEAT DOMAIN-CONTAINING PROTEIN 39-RELATED"/>
    <property type="match status" value="1"/>
</dbReference>
<sequence length="335" mass="35317">MAEKSDGHDTSELARRSTSPEDPDGQHDPPVRKEADHTDVRAIFRQWDPTGRGMIRKDELLSTFSGLGLHMGERELSLMLEAADMSGDESIHYGKFLRWLFAPASSSESGHQANVSSQDVQTELNISVPGLGSKSEAEADETEIENCGDILQAAKEGNVGAVRRLLQVDPQSLEQVDEDGDGPLANAAWEGHLEVVQVLLAAGASVEAKDSNGTRPLLIAAQEGHLEVVEALLAAGASVKAKDYNGTGPLLIAAQEGHLEVVEALLAAGASVEAKDYNGRTPLLRAAGNGHTAAVERLLAAGAAVDAVDSNGHTPLHHAAIYTTGETAIVVERIV</sequence>
<evidence type="ECO:0000259" key="5">
    <source>
        <dbReference type="PROSITE" id="PS50222"/>
    </source>
</evidence>
<feature type="repeat" description="ANK" evidence="3">
    <location>
        <begin position="278"/>
        <end position="310"/>
    </location>
</feature>
<dbReference type="GO" id="GO:0005509">
    <property type="term" value="F:calcium ion binding"/>
    <property type="evidence" value="ECO:0007669"/>
    <property type="project" value="InterPro"/>
</dbReference>
<dbReference type="PROSITE" id="PS50297">
    <property type="entry name" value="ANK_REP_REGION"/>
    <property type="match status" value="4"/>
</dbReference>
<dbReference type="EMBL" id="CAMXCT030001810">
    <property type="protein sequence ID" value="CAL4780574.1"/>
    <property type="molecule type" value="Genomic_DNA"/>
</dbReference>
<evidence type="ECO:0000313" key="6">
    <source>
        <dbReference type="EMBL" id="CAI3993262.1"/>
    </source>
</evidence>
<feature type="region of interest" description="Disordered" evidence="4">
    <location>
        <begin position="1"/>
        <end position="40"/>
    </location>
</feature>
<evidence type="ECO:0000256" key="2">
    <source>
        <dbReference type="ARBA" id="ARBA00023043"/>
    </source>
</evidence>
<evidence type="ECO:0000256" key="4">
    <source>
        <dbReference type="SAM" id="MobiDB-lite"/>
    </source>
</evidence>
<dbReference type="OrthoDB" id="20872at2759"/>
<dbReference type="Pfam" id="PF13637">
    <property type="entry name" value="Ank_4"/>
    <property type="match status" value="1"/>
</dbReference>
<feature type="repeat" description="ANK" evidence="3">
    <location>
        <begin position="212"/>
        <end position="244"/>
    </location>
</feature>
<dbReference type="InterPro" id="IPR036770">
    <property type="entry name" value="Ankyrin_rpt-contain_sf"/>
</dbReference>
<dbReference type="Proteomes" id="UP001152797">
    <property type="component" value="Unassembled WGS sequence"/>
</dbReference>
<dbReference type="Pfam" id="PF12796">
    <property type="entry name" value="Ank_2"/>
    <property type="match status" value="1"/>
</dbReference>
<dbReference type="PRINTS" id="PR01415">
    <property type="entry name" value="ANKYRIN"/>
</dbReference>
<feature type="non-terminal residue" evidence="6">
    <location>
        <position position="1"/>
    </location>
</feature>
<dbReference type="InterPro" id="IPR011992">
    <property type="entry name" value="EF-hand-dom_pair"/>
</dbReference>
<evidence type="ECO:0000256" key="3">
    <source>
        <dbReference type="PROSITE-ProRule" id="PRU00023"/>
    </source>
</evidence>
<dbReference type="SUPFAM" id="SSF47473">
    <property type="entry name" value="EF-hand"/>
    <property type="match status" value="1"/>
</dbReference>
<dbReference type="EMBL" id="CAMXCT020001810">
    <property type="protein sequence ID" value="CAL1146637.1"/>
    <property type="molecule type" value="Genomic_DNA"/>
</dbReference>
<keyword evidence="9" id="KW-1185">Reference proteome</keyword>
<reference evidence="7" key="2">
    <citation type="submission" date="2024-04" db="EMBL/GenBank/DDBJ databases">
        <authorList>
            <person name="Chen Y."/>
            <person name="Shah S."/>
            <person name="Dougan E. K."/>
            <person name="Thang M."/>
            <person name="Chan C."/>
        </authorList>
    </citation>
    <scope>NUCLEOTIDE SEQUENCE [LARGE SCALE GENOMIC DNA]</scope>
</reference>
<evidence type="ECO:0000256" key="1">
    <source>
        <dbReference type="ARBA" id="ARBA00022737"/>
    </source>
</evidence>
<dbReference type="PROSITE" id="PS50088">
    <property type="entry name" value="ANK_REPEAT"/>
    <property type="match status" value="4"/>
</dbReference>
<reference evidence="6" key="1">
    <citation type="submission" date="2022-10" db="EMBL/GenBank/DDBJ databases">
        <authorList>
            <person name="Chen Y."/>
            <person name="Dougan E. K."/>
            <person name="Chan C."/>
            <person name="Rhodes N."/>
            <person name="Thang M."/>
        </authorList>
    </citation>
    <scope>NUCLEOTIDE SEQUENCE</scope>
</reference>
<gene>
    <name evidence="6" type="ORF">C1SCF055_LOCUS20028</name>
</gene>